<dbReference type="AlphaFoldDB" id="A0A6A3NKB0"/>
<evidence type="ECO:0000313" key="2">
    <source>
        <dbReference type="Proteomes" id="UP000435112"/>
    </source>
</evidence>
<protein>
    <submittedName>
        <fullName evidence="1">Uncharacterized protein</fullName>
    </submittedName>
</protein>
<name>A0A6A3NKB0_9STRA</name>
<reference evidence="1 2" key="1">
    <citation type="submission" date="2018-09" db="EMBL/GenBank/DDBJ databases">
        <title>Genomic investigation of the strawberry pathogen Phytophthora fragariae indicates pathogenicity is determined by transcriptional variation in three key races.</title>
        <authorList>
            <person name="Adams T.M."/>
            <person name="Armitage A.D."/>
            <person name="Sobczyk M.K."/>
            <person name="Bates H.J."/>
            <person name="Dunwell J.M."/>
            <person name="Nellist C.F."/>
            <person name="Harrison R.J."/>
        </authorList>
    </citation>
    <scope>NUCLEOTIDE SEQUENCE [LARGE SCALE GENOMIC DNA]</scope>
    <source>
        <strain evidence="1 2">SCRP324</strain>
    </source>
</reference>
<organism evidence="1 2">
    <name type="scientific">Phytophthora rubi</name>
    <dbReference type="NCBI Taxonomy" id="129364"/>
    <lineage>
        <taxon>Eukaryota</taxon>
        <taxon>Sar</taxon>
        <taxon>Stramenopiles</taxon>
        <taxon>Oomycota</taxon>
        <taxon>Peronosporomycetes</taxon>
        <taxon>Peronosporales</taxon>
        <taxon>Peronosporaceae</taxon>
        <taxon>Phytophthora</taxon>
    </lineage>
</organism>
<proteinExistence type="predicted"/>
<comment type="caution">
    <text evidence="1">The sequence shown here is derived from an EMBL/GenBank/DDBJ whole genome shotgun (WGS) entry which is preliminary data.</text>
</comment>
<dbReference type="Proteomes" id="UP000435112">
    <property type="component" value="Unassembled WGS sequence"/>
</dbReference>
<sequence>MGCEVLDVKTETILPPPGIEQIEIEIACRLVEVYVDTFNGGTCSTRMCGR</sequence>
<evidence type="ECO:0000313" key="1">
    <source>
        <dbReference type="EMBL" id="KAE9040833.1"/>
    </source>
</evidence>
<gene>
    <name evidence="1" type="ORF">PR002_g4763</name>
</gene>
<accession>A0A6A3NKB0</accession>
<dbReference type="EMBL" id="QXFU01000192">
    <property type="protein sequence ID" value="KAE9040833.1"/>
    <property type="molecule type" value="Genomic_DNA"/>
</dbReference>